<feature type="transmembrane region" description="Helical" evidence="7">
    <location>
        <begin position="280"/>
        <end position="302"/>
    </location>
</feature>
<keyword evidence="9" id="KW-1185">Reference proteome</keyword>
<feature type="transmembrane region" description="Helical" evidence="7">
    <location>
        <begin position="363"/>
        <end position="387"/>
    </location>
</feature>
<evidence type="ECO:0000313" key="8">
    <source>
        <dbReference type="EMBL" id="PIO36391.1"/>
    </source>
</evidence>
<dbReference type="GO" id="GO:0008506">
    <property type="term" value="F:sucrose:proton symporter activity"/>
    <property type="evidence" value="ECO:0007669"/>
    <property type="project" value="TreeGrafter"/>
</dbReference>
<proteinExistence type="inferred from homology"/>
<evidence type="ECO:0000313" key="9">
    <source>
        <dbReference type="Proteomes" id="UP000228934"/>
    </source>
</evidence>
<feature type="transmembrane region" description="Helical" evidence="7">
    <location>
        <begin position="336"/>
        <end position="356"/>
    </location>
</feature>
<dbReference type="AlphaFoldDB" id="A0A2G9SAC0"/>
<keyword evidence="3 7" id="KW-0812">Transmembrane</keyword>
<evidence type="ECO:0000256" key="4">
    <source>
        <dbReference type="ARBA" id="ARBA00022989"/>
    </source>
</evidence>
<name>A0A2G9SAC0_AQUCT</name>
<dbReference type="InterPro" id="IPR036259">
    <property type="entry name" value="MFS_trans_sf"/>
</dbReference>
<feature type="transmembrane region" description="Helical" evidence="7">
    <location>
        <begin position="198"/>
        <end position="216"/>
    </location>
</feature>
<dbReference type="GO" id="GO:0016020">
    <property type="term" value="C:membrane"/>
    <property type="evidence" value="ECO:0007669"/>
    <property type="project" value="UniProtKB-SubCell"/>
</dbReference>
<keyword evidence="5 7" id="KW-0472">Membrane</keyword>
<evidence type="ECO:0000256" key="7">
    <source>
        <dbReference type="SAM" id="Phobius"/>
    </source>
</evidence>
<feature type="transmembrane region" description="Helical" evidence="7">
    <location>
        <begin position="160"/>
        <end position="178"/>
    </location>
</feature>
<dbReference type="CDD" id="cd17313">
    <property type="entry name" value="MFS_SLC45_SUC"/>
    <property type="match status" value="1"/>
</dbReference>
<dbReference type="FunFam" id="1.20.1250.20:FF:000193">
    <property type="entry name" value="Solute carrier family 45 member 3"/>
    <property type="match status" value="1"/>
</dbReference>
<keyword evidence="2" id="KW-0813">Transport</keyword>
<feature type="transmembrane region" description="Helical" evidence="7">
    <location>
        <begin position="393"/>
        <end position="413"/>
    </location>
</feature>
<organism evidence="8 9">
    <name type="scientific">Aquarana catesbeiana</name>
    <name type="common">American bullfrog</name>
    <name type="synonym">Rana catesbeiana</name>
    <dbReference type="NCBI Taxonomy" id="8400"/>
    <lineage>
        <taxon>Eukaryota</taxon>
        <taxon>Metazoa</taxon>
        <taxon>Chordata</taxon>
        <taxon>Craniata</taxon>
        <taxon>Vertebrata</taxon>
        <taxon>Euteleostomi</taxon>
        <taxon>Amphibia</taxon>
        <taxon>Batrachia</taxon>
        <taxon>Anura</taxon>
        <taxon>Neobatrachia</taxon>
        <taxon>Ranoidea</taxon>
        <taxon>Ranidae</taxon>
        <taxon>Aquarana</taxon>
    </lineage>
</organism>
<dbReference type="Pfam" id="PF07690">
    <property type="entry name" value="MFS_1"/>
    <property type="match status" value="1"/>
</dbReference>
<accession>A0A2G9SAC0</accession>
<feature type="transmembrane region" description="Helical" evidence="7">
    <location>
        <begin position="117"/>
        <end position="139"/>
    </location>
</feature>
<evidence type="ECO:0000256" key="6">
    <source>
        <dbReference type="ARBA" id="ARBA00038193"/>
    </source>
</evidence>
<evidence type="ECO:0000256" key="2">
    <source>
        <dbReference type="ARBA" id="ARBA00022448"/>
    </source>
</evidence>
<evidence type="ECO:0000256" key="3">
    <source>
        <dbReference type="ARBA" id="ARBA00022692"/>
    </source>
</evidence>
<dbReference type="PANTHER" id="PTHR19432:SF37">
    <property type="entry name" value="SOLUTE CARRIER FAMILY 45 MEMBER 3"/>
    <property type="match status" value="1"/>
</dbReference>
<feature type="transmembrane region" description="Helical" evidence="7">
    <location>
        <begin position="86"/>
        <end position="105"/>
    </location>
</feature>
<gene>
    <name evidence="8" type="ORF">AB205_0040030</name>
</gene>
<evidence type="ECO:0008006" key="10">
    <source>
        <dbReference type="Google" id="ProtNLM"/>
    </source>
</evidence>
<dbReference type="Gene3D" id="1.20.1250.20">
    <property type="entry name" value="MFS general substrate transporter like domains"/>
    <property type="match status" value="1"/>
</dbReference>
<dbReference type="EMBL" id="KV926913">
    <property type="protein sequence ID" value="PIO36391.1"/>
    <property type="molecule type" value="Genomic_DNA"/>
</dbReference>
<keyword evidence="4 7" id="KW-1133">Transmembrane helix</keyword>
<feature type="transmembrane region" description="Helical" evidence="7">
    <location>
        <begin position="51"/>
        <end position="74"/>
    </location>
</feature>
<dbReference type="Proteomes" id="UP000228934">
    <property type="component" value="Unassembled WGS sequence"/>
</dbReference>
<protein>
    <recommendedName>
        <fullName evidence="10">Solute carrier family 45 member 3</fullName>
    </recommendedName>
</protein>
<dbReference type="OrthoDB" id="28755at2759"/>
<comment type="subcellular location">
    <subcellularLocation>
        <location evidence="1">Membrane</location>
        <topology evidence="1">Multi-pass membrane protein</topology>
    </subcellularLocation>
</comment>
<comment type="similarity">
    <text evidence="6">Belongs to the glycoside-pentoside-hexuronide (GPH) cation symporter transporter (TC 2.A.2) family.</text>
</comment>
<feature type="non-terminal residue" evidence="8">
    <location>
        <position position="422"/>
    </location>
</feature>
<dbReference type="InterPro" id="IPR011701">
    <property type="entry name" value="MFS"/>
</dbReference>
<reference evidence="9" key="1">
    <citation type="journal article" date="2017" name="Nat. Commun.">
        <title>The North American bullfrog draft genome provides insight into hormonal regulation of long noncoding RNA.</title>
        <authorList>
            <person name="Hammond S.A."/>
            <person name="Warren R.L."/>
            <person name="Vandervalk B.P."/>
            <person name="Kucuk E."/>
            <person name="Khan H."/>
            <person name="Gibb E.A."/>
            <person name="Pandoh P."/>
            <person name="Kirk H."/>
            <person name="Zhao Y."/>
            <person name="Jones M."/>
            <person name="Mungall A.J."/>
            <person name="Coope R."/>
            <person name="Pleasance S."/>
            <person name="Moore R.A."/>
            <person name="Holt R.A."/>
            <person name="Round J.M."/>
            <person name="Ohora S."/>
            <person name="Walle B.V."/>
            <person name="Veldhoen N."/>
            <person name="Helbing C.C."/>
            <person name="Birol I."/>
        </authorList>
    </citation>
    <scope>NUCLEOTIDE SEQUENCE [LARGE SCALE GENOMIC DNA]</scope>
</reference>
<dbReference type="SUPFAM" id="SSF103473">
    <property type="entry name" value="MFS general substrate transporter"/>
    <property type="match status" value="1"/>
</dbReference>
<sequence>MQRTGFRDYLKSPQAQLLLVNSLTCGLEVCLAAGITFVPPLLLEAGVEEKFMTMVLGIGPIFGLFVVHLIGSASDRWNSKYGRRRPFIWLLCFGVMLSLIIIPYSSHLASLTGRHHAGMEVAFLVFGIVLLDSCGQLCFTPLEALLSDLFPEGEACRKAFSVYALTVGVGACIGYLIPSVDWRGSWLAQQLGGPEQCLFTLLLTIFSGCVFATFFVSEEIWTNSVHQDISLEHTGRWGSSLKVCQLWTLPYNLSRMFLAFRSACALVPRLRRFCCGVPIALQRLFVAQLCSWMGLMTFILFYTDFVGEGLYHGVPAAEPGTEARLRYDEGVRMGSLGLFLQSVISIAFSASMDYLVRTFGTRFVYVAGVSCLPVAALVICFSSNVIIVTASAAITGIPFSVLQILPYTLTSLYHHNRQVSQH</sequence>
<feature type="transmembrane region" description="Helical" evidence="7">
    <location>
        <begin position="17"/>
        <end position="39"/>
    </location>
</feature>
<evidence type="ECO:0000256" key="5">
    <source>
        <dbReference type="ARBA" id="ARBA00023136"/>
    </source>
</evidence>
<dbReference type="PANTHER" id="PTHR19432">
    <property type="entry name" value="SUGAR TRANSPORTER"/>
    <property type="match status" value="1"/>
</dbReference>
<evidence type="ECO:0000256" key="1">
    <source>
        <dbReference type="ARBA" id="ARBA00004141"/>
    </source>
</evidence>